<keyword evidence="3 10" id="KW-0812">Transmembrane</keyword>
<reference evidence="12 13" key="1">
    <citation type="submission" date="2009-12" db="EMBL/GenBank/DDBJ databases">
        <title>The draft genome of Batrachochytrium dendrobatidis.</title>
        <authorList>
            <consortium name="US DOE Joint Genome Institute (JGI-PGF)"/>
            <person name="Kuo A."/>
            <person name="Salamov A."/>
            <person name="Schmutz J."/>
            <person name="Lucas S."/>
            <person name="Pitluck S."/>
            <person name="Rosenblum E."/>
            <person name="Stajich J."/>
            <person name="Eisen M."/>
            <person name="Grigoriev I.V."/>
        </authorList>
    </citation>
    <scope>NUCLEOTIDE SEQUENCE [LARGE SCALE GENOMIC DNA]</scope>
    <source>
        <strain evidence="13">JAM81 / FGSC 10211</strain>
    </source>
</reference>
<feature type="compositionally biased region" description="Basic residues" evidence="9">
    <location>
        <begin position="648"/>
        <end position="658"/>
    </location>
</feature>
<feature type="transmembrane region" description="Helical" evidence="10">
    <location>
        <begin position="69"/>
        <end position="91"/>
    </location>
</feature>
<evidence type="ECO:0000256" key="5">
    <source>
        <dbReference type="ARBA" id="ARBA00022927"/>
    </source>
</evidence>
<keyword evidence="8" id="KW-0143">Chaperone</keyword>
<feature type="compositionally biased region" description="Basic and acidic residues" evidence="9">
    <location>
        <begin position="687"/>
        <end position="697"/>
    </location>
</feature>
<keyword evidence="5" id="KW-0653">Protein transport</keyword>
<organism evidence="12 13">
    <name type="scientific">Batrachochytrium dendrobatidis (strain JAM81 / FGSC 10211)</name>
    <name type="common">Frog chytrid fungus</name>
    <dbReference type="NCBI Taxonomy" id="684364"/>
    <lineage>
        <taxon>Eukaryota</taxon>
        <taxon>Fungi</taxon>
        <taxon>Fungi incertae sedis</taxon>
        <taxon>Chytridiomycota</taxon>
        <taxon>Chytridiomycota incertae sedis</taxon>
        <taxon>Chytridiomycetes</taxon>
        <taxon>Rhizophydiales</taxon>
        <taxon>Rhizophydiales incertae sedis</taxon>
        <taxon>Batrachochytrium</taxon>
    </lineage>
</organism>
<dbReference type="InterPro" id="IPR036869">
    <property type="entry name" value="J_dom_sf"/>
</dbReference>
<evidence type="ECO:0000256" key="9">
    <source>
        <dbReference type="SAM" id="MobiDB-lite"/>
    </source>
</evidence>
<keyword evidence="6 10" id="KW-1133">Transmembrane helix</keyword>
<comment type="subcellular location">
    <subcellularLocation>
        <location evidence="1">Endoplasmic reticulum membrane</location>
        <topology evidence="1">Multi-pass membrane protein</topology>
    </subcellularLocation>
</comment>
<accession>F4P079</accession>
<dbReference type="SMART" id="SM00271">
    <property type="entry name" value="DnaJ"/>
    <property type="match status" value="1"/>
</dbReference>
<dbReference type="Pfam" id="PF09072">
    <property type="entry name" value="TMA7"/>
    <property type="match status" value="1"/>
</dbReference>
<proteinExistence type="predicted"/>
<feature type="domain" description="J" evidence="11">
    <location>
        <begin position="161"/>
        <end position="228"/>
    </location>
</feature>
<dbReference type="SUPFAM" id="SSF46565">
    <property type="entry name" value="Chaperone J-domain"/>
    <property type="match status" value="1"/>
</dbReference>
<dbReference type="GeneID" id="18242766"/>
<evidence type="ECO:0000313" key="12">
    <source>
        <dbReference type="EMBL" id="EGF81400.1"/>
    </source>
</evidence>
<feature type="compositionally biased region" description="Acidic residues" evidence="9">
    <location>
        <begin position="625"/>
        <end position="637"/>
    </location>
</feature>
<feature type="transmembrane region" description="Helical" evidence="10">
    <location>
        <begin position="253"/>
        <end position="275"/>
    </location>
</feature>
<evidence type="ECO:0000256" key="4">
    <source>
        <dbReference type="ARBA" id="ARBA00022824"/>
    </source>
</evidence>
<name>F4P079_BATDJ</name>
<evidence type="ECO:0000256" key="10">
    <source>
        <dbReference type="SAM" id="Phobius"/>
    </source>
</evidence>
<dbReference type="InterPro" id="IPR035892">
    <property type="entry name" value="C2_domain_sf"/>
</dbReference>
<feature type="compositionally biased region" description="Acidic residues" evidence="9">
    <location>
        <begin position="663"/>
        <end position="686"/>
    </location>
</feature>
<evidence type="ECO:0000256" key="2">
    <source>
        <dbReference type="ARBA" id="ARBA00022448"/>
    </source>
</evidence>
<dbReference type="Pfam" id="PF00226">
    <property type="entry name" value="DnaJ"/>
    <property type="match status" value="1"/>
</dbReference>
<evidence type="ECO:0000313" key="13">
    <source>
        <dbReference type="Proteomes" id="UP000007241"/>
    </source>
</evidence>
<dbReference type="InterPro" id="IPR015157">
    <property type="entry name" value="TMA7"/>
</dbReference>
<dbReference type="OMA" id="RAILHAH"/>
<evidence type="ECO:0000256" key="8">
    <source>
        <dbReference type="ARBA" id="ARBA00023186"/>
    </source>
</evidence>
<dbReference type="Gene3D" id="1.10.287.110">
    <property type="entry name" value="DnaJ domain"/>
    <property type="match status" value="1"/>
</dbReference>
<dbReference type="PRINTS" id="PR00625">
    <property type="entry name" value="JDOMAIN"/>
</dbReference>
<feature type="transmembrane region" description="Helical" evidence="10">
    <location>
        <begin position="128"/>
        <end position="150"/>
    </location>
</feature>
<evidence type="ECO:0000256" key="1">
    <source>
        <dbReference type="ARBA" id="ARBA00004477"/>
    </source>
</evidence>
<dbReference type="HOGENOM" id="CLU_014210_0_0_1"/>
<dbReference type="RefSeq" id="XP_006678193.1">
    <property type="nucleotide sequence ID" value="XM_006678130.1"/>
</dbReference>
<keyword evidence="2" id="KW-0813">Transport</keyword>
<evidence type="ECO:0000256" key="6">
    <source>
        <dbReference type="ARBA" id="ARBA00022989"/>
    </source>
</evidence>
<dbReference type="AlphaFoldDB" id="F4P079"/>
<dbReference type="OrthoDB" id="1734229at2759"/>
<dbReference type="SUPFAM" id="SSF81296">
    <property type="entry name" value="E set domains"/>
    <property type="match status" value="1"/>
</dbReference>
<dbReference type="Proteomes" id="UP000007241">
    <property type="component" value="Unassembled WGS sequence"/>
</dbReference>
<gene>
    <name evidence="12" type="ORF">BATDEDRAFT_87338</name>
</gene>
<dbReference type="Gene3D" id="2.60.40.150">
    <property type="entry name" value="C2 domain"/>
    <property type="match status" value="1"/>
</dbReference>
<dbReference type="InParanoid" id="F4P079"/>
<dbReference type="CDD" id="cd06257">
    <property type="entry name" value="DnaJ"/>
    <property type="match status" value="1"/>
</dbReference>
<dbReference type="SUPFAM" id="SSF158702">
    <property type="entry name" value="Sec63 N-terminal domain-like"/>
    <property type="match status" value="1"/>
</dbReference>
<dbReference type="InterPro" id="IPR001623">
    <property type="entry name" value="DnaJ_domain"/>
</dbReference>
<feature type="region of interest" description="Disordered" evidence="9">
    <location>
        <begin position="625"/>
        <end position="697"/>
    </location>
</feature>
<sequence length="697" mass="78619">MSGRQGGKLKPLKQSKKAPSGEADEDDLAFKQKQREEQIKLKEMQKKASEKGPLETFNMAQYTYDETGALFSVFILTLLAILLLPTTYYTLASKSQDPIFITSDNDFPHCDAKRQYLSTVKRSSKSGLSVRIVLILLGWVSFALIAYHAATVKFDEPVLWDPYQILGVDSFTSEKAIKKAFKKLSLRFHPDKVVEDEKAEAEKKFVEISKAYKVLTDSEARMIFDETGHPDGKQAFQLGLALPKWLVEEGNSAVVLLFYTLIFGIGMPVMVARWWSKAKHMTKNKIENETMALFYRDIKESMSFKSLVDVLSKSTEFISLTVDGTAAEYEKLSGQIQTAMEETTVHRFDHLKKVTSKDFTAVASYRASLLIYAHLVRVFPEDPVLLEVQRRVIERCSILTNGMLQIVTARHWLSTTTAIIELSQRNIDTVEKFVLLKKDEQRELLKDLSTTESNTFIAVADRIPAVKIVKANYSVLGEPAIIPGAIVTLSVKLRSVYGGVEAMVGSDGKPRDSEFTDPDVEAAKAKKWWKESKEIVHEPHAPYFFAVKKPTWWVIHANSKDNRVICFGKVVGLDDDKTVRLQFQAPPQAGTWTFQVIVKSDTYVGIDQKIDIKLIVLPESAAPIESDDNISEPEEESLAGQMQASKAQLKKRPKTKAAHLREEFDDSSDSDDESWSDGDRQDDEGRDWESDHSDFVE</sequence>
<keyword evidence="4" id="KW-0256">Endoplasmic reticulum</keyword>
<keyword evidence="13" id="KW-1185">Reference proteome</keyword>
<dbReference type="EMBL" id="GL882882">
    <property type="protein sequence ID" value="EGF81400.1"/>
    <property type="molecule type" value="Genomic_DNA"/>
</dbReference>
<feature type="region of interest" description="Disordered" evidence="9">
    <location>
        <begin position="1"/>
        <end position="29"/>
    </location>
</feature>
<dbReference type="STRING" id="684364.F4P079"/>
<dbReference type="GO" id="GO:0006614">
    <property type="term" value="P:SRP-dependent cotranslational protein targeting to membrane"/>
    <property type="evidence" value="ECO:0000318"/>
    <property type="project" value="GO_Central"/>
</dbReference>
<keyword evidence="7 10" id="KW-0472">Membrane</keyword>
<dbReference type="PANTHER" id="PTHR24075">
    <property type="entry name" value="SEC63 DOMAIN-CONTAINING"/>
    <property type="match status" value="1"/>
</dbReference>
<dbReference type="PANTHER" id="PTHR24075:SF0">
    <property type="entry name" value="TRANSLOCATION PROTEIN SEC63 HOMOLOG"/>
    <property type="match status" value="1"/>
</dbReference>
<evidence type="ECO:0000256" key="3">
    <source>
        <dbReference type="ARBA" id="ARBA00022692"/>
    </source>
</evidence>
<dbReference type="GO" id="GO:0031207">
    <property type="term" value="C:Sec62/Sec63 complex"/>
    <property type="evidence" value="ECO:0000318"/>
    <property type="project" value="GO_Central"/>
</dbReference>
<dbReference type="InterPro" id="IPR004179">
    <property type="entry name" value="Sec63-dom"/>
</dbReference>
<dbReference type="FunCoup" id="F4P079">
    <property type="interactions" value="536"/>
</dbReference>
<dbReference type="PROSITE" id="PS50076">
    <property type="entry name" value="DNAJ_2"/>
    <property type="match status" value="1"/>
</dbReference>
<dbReference type="Gene3D" id="1.10.3380.10">
    <property type="entry name" value="Sec63 N-terminal domain-like domain"/>
    <property type="match status" value="1"/>
</dbReference>
<evidence type="ECO:0000256" key="7">
    <source>
        <dbReference type="ARBA" id="ARBA00023136"/>
    </source>
</evidence>
<dbReference type="GO" id="GO:0008320">
    <property type="term" value="F:protein transmembrane transporter activity"/>
    <property type="evidence" value="ECO:0000318"/>
    <property type="project" value="GO_Central"/>
</dbReference>
<dbReference type="Pfam" id="PF02889">
    <property type="entry name" value="Sec63"/>
    <property type="match status" value="1"/>
</dbReference>
<protein>
    <recommendedName>
        <fullName evidence="11">J domain-containing protein</fullName>
    </recommendedName>
</protein>
<dbReference type="GO" id="GO:0006620">
    <property type="term" value="P:post-translational protein targeting to endoplasmic reticulum membrane"/>
    <property type="evidence" value="ECO:0000318"/>
    <property type="project" value="GO_Central"/>
</dbReference>
<dbReference type="SMART" id="SM00973">
    <property type="entry name" value="Sec63"/>
    <property type="match status" value="1"/>
</dbReference>
<evidence type="ECO:0000259" key="11">
    <source>
        <dbReference type="PROSITE" id="PS50076"/>
    </source>
</evidence>
<dbReference type="InterPro" id="IPR014756">
    <property type="entry name" value="Ig_E-set"/>
</dbReference>